<dbReference type="Pfam" id="PF09423">
    <property type="entry name" value="PhoD"/>
    <property type="match status" value="1"/>
</dbReference>
<dbReference type="SUPFAM" id="SSF56300">
    <property type="entry name" value="Metallo-dependent phosphatases"/>
    <property type="match status" value="1"/>
</dbReference>
<dbReference type="EMBL" id="JBHUJC010000037">
    <property type="protein sequence ID" value="MFD2277036.1"/>
    <property type="molecule type" value="Genomic_DNA"/>
</dbReference>
<dbReference type="RefSeq" id="WP_377093183.1">
    <property type="nucleotide sequence ID" value="NZ_JBHSJM010000001.1"/>
</dbReference>
<sequence>MCIFSKTADTVQNTARISAAFFLLGLSFSSADESNPKFVSLKEAHDGRLAIDLKILNQFNEQPAETIAFYTEARDAILGGETHHHLPAVCEKFGIKTIGKAMLGRLTSESVTVRIQTPQKAELSVIVKNAEGEKTYSSSRPKTISFIKCDKLSPNTDYTYSVISAEKEVLAEGSFTTPPTAGSSKPYKIAVGADFHKIGLHRPELLELVEKRDNLAMMLLGDLSVDGRRTVPLRNIDNLLRDVSPVWQQFSANVPTYASWDDHDFYGDDTGGLYYRKPENAIPVEQMRENWKKMWNNPESNLSRKGIYFQTVIGDTQIIMLDTRSCRVNEARGKLHSFLGEEQTDWLKKTLKESTSPFILLSGGTMWTDYISNGKDSWGTWDKEGREELYKVLDTLQNKKVLLFSGDRHGAHAFRIERPNGKEYIEFGVGTLGGVPGGGKASDLSKQLFAYPGNGTWAFSELEFGFSENTPHVTFRLIDTEETILEEIKL</sequence>
<gene>
    <name evidence="2" type="ORF">ACFSQZ_11190</name>
</gene>
<protein>
    <submittedName>
        <fullName evidence="2">Alkaline phosphatase D family protein</fullName>
    </submittedName>
</protein>
<dbReference type="InterPro" id="IPR038607">
    <property type="entry name" value="PhoD-like_sf"/>
</dbReference>
<dbReference type="InterPro" id="IPR018946">
    <property type="entry name" value="PhoD-like_MPP"/>
</dbReference>
<dbReference type="PANTHER" id="PTHR33987">
    <property type="entry name" value="CALCINEURIN-LIKE METALLO-PHOSPHOESTERASE SUPERFAMILY PROTEIN"/>
    <property type="match status" value="1"/>
</dbReference>
<dbReference type="InterPro" id="IPR029052">
    <property type="entry name" value="Metallo-depent_PP-like"/>
</dbReference>
<accession>A0ABW5E335</accession>
<dbReference type="Gene3D" id="3.60.21.70">
    <property type="entry name" value="PhoD-like phosphatase"/>
    <property type="match status" value="1"/>
</dbReference>
<keyword evidence="3" id="KW-1185">Reference proteome</keyword>
<reference evidence="3" key="1">
    <citation type="journal article" date="2019" name="Int. J. Syst. Evol. Microbiol.">
        <title>The Global Catalogue of Microorganisms (GCM) 10K type strain sequencing project: providing services to taxonomists for standard genome sequencing and annotation.</title>
        <authorList>
            <consortium name="The Broad Institute Genomics Platform"/>
            <consortium name="The Broad Institute Genome Sequencing Center for Infectious Disease"/>
            <person name="Wu L."/>
            <person name="Ma J."/>
        </authorList>
    </citation>
    <scope>NUCLEOTIDE SEQUENCE [LARGE SCALE GENOMIC DNA]</scope>
    <source>
        <strain evidence="3">JCM 16545</strain>
    </source>
</reference>
<comment type="caution">
    <text evidence="2">The sequence shown here is derived from an EMBL/GenBank/DDBJ whole genome shotgun (WGS) entry which is preliminary data.</text>
</comment>
<proteinExistence type="predicted"/>
<name>A0ABW5E335_9BACT</name>
<feature type="domain" description="PhoD-like phosphatase metallophosphatase" evidence="1">
    <location>
        <begin position="244"/>
        <end position="433"/>
    </location>
</feature>
<dbReference type="PANTHER" id="PTHR33987:SF1">
    <property type="entry name" value="CALCINEURIN-LIKE METALLO-PHOSPHOESTERASE SUPERFAMILY PROTEIN"/>
    <property type="match status" value="1"/>
</dbReference>
<dbReference type="Proteomes" id="UP001597297">
    <property type="component" value="Unassembled WGS sequence"/>
</dbReference>
<organism evidence="2 3">
    <name type="scientific">Rubritalea spongiae</name>
    <dbReference type="NCBI Taxonomy" id="430797"/>
    <lineage>
        <taxon>Bacteria</taxon>
        <taxon>Pseudomonadati</taxon>
        <taxon>Verrucomicrobiota</taxon>
        <taxon>Verrucomicrobiia</taxon>
        <taxon>Verrucomicrobiales</taxon>
        <taxon>Rubritaleaceae</taxon>
        <taxon>Rubritalea</taxon>
    </lineage>
</organism>
<evidence type="ECO:0000313" key="3">
    <source>
        <dbReference type="Proteomes" id="UP001597297"/>
    </source>
</evidence>
<evidence type="ECO:0000259" key="1">
    <source>
        <dbReference type="Pfam" id="PF09423"/>
    </source>
</evidence>
<evidence type="ECO:0000313" key="2">
    <source>
        <dbReference type="EMBL" id="MFD2277036.1"/>
    </source>
</evidence>